<evidence type="ECO:0000313" key="2">
    <source>
        <dbReference type="EMBL" id="MED6184728.1"/>
    </source>
</evidence>
<evidence type="ECO:0000313" key="3">
    <source>
        <dbReference type="Proteomes" id="UP001341840"/>
    </source>
</evidence>
<dbReference type="Proteomes" id="UP001341840">
    <property type="component" value="Unassembled WGS sequence"/>
</dbReference>
<proteinExistence type="predicted"/>
<evidence type="ECO:0000256" key="1">
    <source>
        <dbReference type="SAM" id="MobiDB-lite"/>
    </source>
</evidence>
<reference evidence="2 3" key="1">
    <citation type="journal article" date="2023" name="Plants (Basel)">
        <title>Bridging the Gap: Combining Genomics and Transcriptomics Approaches to Understand Stylosanthes scabra, an Orphan Legume from the Brazilian Caatinga.</title>
        <authorList>
            <person name="Ferreira-Neto J.R.C."/>
            <person name="da Silva M.D."/>
            <person name="Binneck E."/>
            <person name="de Melo N.F."/>
            <person name="da Silva R.H."/>
            <person name="de Melo A.L.T.M."/>
            <person name="Pandolfi V."/>
            <person name="Bustamante F.O."/>
            <person name="Brasileiro-Vidal A.C."/>
            <person name="Benko-Iseppon A.M."/>
        </authorList>
    </citation>
    <scope>NUCLEOTIDE SEQUENCE [LARGE SCALE GENOMIC DNA]</scope>
    <source>
        <tissue evidence="2">Leaves</tissue>
    </source>
</reference>
<name>A0ABU6WKY7_9FABA</name>
<sequence>GRSLRERHTKEECGISAVKSSSSFSENNNDMVNNNNVFDSKQENGLAGPLPRRSLEIRATLKIFVEAEVFLPRPSILILEELICEVLGRPDSSHFRTRTIGAHRGADYDNPHIFLPSI</sequence>
<organism evidence="2 3">
    <name type="scientific">Stylosanthes scabra</name>
    <dbReference type="NCBI Taxonomy" id="79078"/>
    <lineage>
        <taxon>Eukaryota</taxon>
        <taxon>Viridiplantae</taxon>
        <taxon>Streptophyta</taxon>
        <taxon>Embryophyta</taxon>
        <taxon>Tracheophyta</taxon>
        <taxon>Spermatophyta</taxon>
        <taxon>Magnoliopsida</taxon>
        <taxon>eudicotyledons</taxon>
        <taxon>Gunneridae</taxon>
        <taxon>Pentapetalae</taxon>
        <taxon>rosids</taxon>
        <taxon>fabids</taxon>
        <taxon>Fabales</taxon>
        <taxon>Fabaceae</taxon>
        <taxon>Papilionoideae</taxon>
        <taxon>50 kb inversion clade</taxon>
        <taxon>dalbergioids sensu lato</taxon>
        <taxon>Dalbergieae</taxon>
        <taxon>Pterocarpus clade</taxon>
        <taxon>Stylosanthes</taxon>
    </lineage>
</organism>
<accession>A0ABU6WKY7</accession>
<comment type="caution">
    <text evidence="2">The sequence shown here is derived from an EMBL/GenBank/DDBJ whole genome shotgun (WGS) entry which is preliminary data.</text>
</comment>
<keyword evidence="3" id="KW-1185">Reference proteome</keyword>
<dbReference type="EMBL" id="JASCZI010181588">
    <property type="protein sequence ID" value="MED6184728.1"/>
    <property type="molecule type" value="Genomic_DNA"/>
</dbReference>
<protein>
    <recommendedName>
        <fullName evidence="4">Maturase K</fullName>
    </recommendedName>
</protein>
<feature type="compositionally biased region" description="Basic and acidic residues" evidence="1">
    <location>
        <begin position="1"/>
        <end position="13"/>
    </location>
</feature>
<evidence type="ECO:0008006" key="4">
    <source>
        <dbReference type="Google" id="ProtNLM"/>
    </source>
</evidence>
<feature type="non-terminal residue" evidence="2">
    <location>
        <position position="1"/>
    </location>
</feature>
<feature type="region of interest" description="Disordered" evidence="1">
    <location>
        <begin position="1"/>
        <end position="46"/>
    </location>
</feature>
<gene>
    <name evidence="2" type="ORF">PIB30_050343</name>
</gene>
<feature type="compositionally biased region" description="Low complexity" evidence="1">
    <location>
        <begin position="27"/>
        <end position="37"/>
    </location>
</feature>